<dbReference type="PANTHER" id="PTHR11280:SF5">
    <property type="entry name" value="GLUCOSAMINE-6-PHOSPHATE ISOMERASE"/>
    <property type="match status" value="1"/>
</dbReference>
<dbReference type="Proteomes" id="UP000677918">
    <property type="component" value="Unassembled WGS sequence"/>
</dbReference>
<comment type="function">
    <text evidence="4">Catalyzes the reversible isomerization-deamination of glucosamine 6-phosphate (GlcN6P) to form fructose 6-phosphate (Fru6P) and ammonium ion.</text>
</comment>
<dbReference type="GO" id="GO:0004342">
    <property type="term" value="F:glucosamine-6-phosphate deaminase activity"/>
    <property type="evidence" value="ECO:0007669"/>
    <property type="project" value="UniProtKB-UniRule"/>
</dbReference>
<dbReference type="Pfam" id="PF01182">
    <property type="entry name" value="Glucosamine_iso"/>
    <property type="match status" value="1"/>
</dbReference>
<accession>A0A8J4M3B6</accession>
<dbReference type="InterPro" id="IPR037171">
    <property type="entry name" value="NagB/RpiA_transferase-like"/>
</dbReference>
<feature type="active site" description="Proton acceptor; for enolization step" evidence="4">
    <location>
        <position position="67"/>
    </location>
</feature>
<evidence type="ECO:0000259" key="5">
    <source>
        <dbReference type="Pfam" id="PF01182"/>
    </source>
</evidence>
<dbReference type="SUPFAM" id="SSF100950">
    <property type="entry name" value="NagB/RpiA/CoA transferase-like"/>
    <property type="match status" value="1"/>
</dbReference>
<feature type="active site" description="For ring-opening step" evidence="4">
    <location>
        <position position="143"/>
    </location>
</feature>
<gene>
    <name evidence="6" type="primary">nagB_2</name>
    <name evidence="4" type="synonym">nagB</name>
    <name evidence="6" type="ORF">XYCOK13_27590</name>
</gene>
<evidence type="ECO:0000313" key="6">
    <source>
        <dbReference type="EMBL" id="GIQ69935.1"/>
    </source>
</evidence>
<feature type="active site" description="Proton acceptor; for ring-opening step" evidence="4">
    <location>
        <position position="138"/>
    </location>
</feature>
<evidence type="ECO:0000313" key="7">
    <source>
        <dbReference type="Proteomes" id="UP000677918"/>
    </source>
</evidence>
<comment type="catalytic activity">
    <reaction evidence="1 4">
        <text>alpha-D-glucosamine 6-phosphate + H2O = beta-D-fructose 6-phosphate + NH4(+)</text>
        <dbReference type="Rhea" id="RHEA:12172"/>
        <dbReference type="ChEBI" id="CHEBI:15377"/>
        <dbReference type="ChEBI" id="CHEBI:28938"/>
        <dbReference type="ChEBI" id="CHEBI:57634"/>
        <dbReference type="ChEBI" id="CHEBI:75989"/>
        <dbReference type="EC" id="3.5.99.6"/>
    </reaction>
</comment>
<feature type="active site" description="For ring-opening step" evidence="4">
    <location>
        <position position="136"/>
    </location>
</feature>
<dbReference type="NCBIfam" id="TIGR00502">
    <property type="entry name" value="nagB"/>
    <property type="match status" value="1"/>
</dbReference>
<dbReference type="EC" id="3.5.99.6" evidence="4"/>
<sequence>MRWVVLDSKEAVGIAAADQISRLLQEKPTCVLGLATGGTPLGTYRELIRRHQTGELEMSRVTTFNLDEYYGLDRDHPQSYWQYMQEHLFRSLPIPEERIHMPPGKPEQVEASCLEYEQEIEQAGGIDLQLLGIGANGHIGFNEPAESLQPATHLAKLAESTVQANARFFASPEEVPQYAITMGIGTIMKAKRIVLLATGEAKAEILSKLYTSPITTRLPASMLHMHPHVTILADREAGSLLPFVQEGIPTDTLS</sequence>
<evidence type="ECO:0000256" key="3">
    <source>
        <dbReference type="ARBA" id="ARBA00023277"/>
    </source>
</evidence>
<dbReference type="InterPro" id="IPR018321">
    <property type="entry name" value="Glucosamine6P_isomerase_CS"/>
</dbReference>
<dbReference type="AlphaFoldDB" id="A0A8J4M3B6"/>
<dbReference type="PANTHER" id="PTHR11280">
    <property type="entry name" value="GLUCOSAMINE-6-PHOSPHATE ISOMERASE"/>
    <property type="match status" value="1"/>
</dbReference>
<dbReference type="GO" id="GO:0005975">
    <property type="term" value="P:carbohydrate metabolic process"/>
    <property type="evidence" value="ECO:0007669"/>
    <property type="project" value="InterPro"/>
</dbReference>
<organism evidence="6 7">
    <name type="scientific">Xylanibacillus composti</name>
    <dbReference type="NCBI Taxonomy" id="1572762"/>
    <lineage>
        <taxon>Bacteria</taxon>
        <taxon>Bacillati</taxon>
        <taxon>Bacillota</taxon>
        <taxon>Bacilli</taxon>
        <taxon>Bacillales</taxon>
        <taxon>Paenibacillaceae</taxon>
        <taxon>Xylanibacillus</taxon>
    </lineage>
</organism>
<dbReference type="RefSeq" id="WP_213412723.1">
    <property type="nucleotide sequence ID" value="NZ_BOVK01000037.1"/>
</dbReference>
<dbReference type="GO" id="GO:0042802">
    <property type="term" value="F:identical protein binding"/>
    <property type="evidence" value="ECO:0007669"/>
    <property type="project" value="TreeGrafter"/>
</dbReference>
<dbReference type="InterPro" id="IPR006148">
    <property type="entry name" value="Glc/Gal-6P_isomerase"/>
</dbReference>
<evidence type="ECO:0000256" key="4">
    <source>
        <dbReference type="HAMAP-Rule" id="MF_01241"/>
    </source>
</evidence>
<dbReference type="EMBL" id="BOVK01000037">
    <property type="protein sequence ID" value="GIQ69935.1"/>
    <property type="molecule type" value="Genomic_DNA"/>
</dbReference>
<keyword evidence="3 4" id="KW-0119">Carbohydrate metabolism</keyword>
<name>A0A8J4M3B6_9BACL</name>
<comment type="pathway">
    <text evidence="4">Amino-sugar metabolism; N-acetylneuraminate degradation; D-fructose 6-phosphate from N-acetylneuraminate: step 5/5.</text>
</comment>
<proteinExistence type="inferred from homology"/>
<keyword evidence="7" id="KW-1185">Reference proteome</keyword>
<keyword evidence="2 4" id="KW-0378">Hydrolase</keyword>
<dbReference type="HAMAP" id="MF_01241">
    <property type="entry name" value="GlcN6P_deamin"/>
    <property type="match status" value="1"/>
</dbReference>
<dbReference type="InterPro" id="IPR004547">
    <property type="entry name" value="Glucosamine6P_isomerase"/>
</dbReference>
<protein>
    <recommendedName>
        <fullName evidence="4">Glucosamine-6-phosphate deaminase</fullName>
        <ecNumber evidence="4">3.5.99.6</ecNumber>
    </recommendedName>
    <alternativeName>
        <fullName evidence="4">GlcN6P deaminase</fullName>
        <shortName evidence="4">GNPDA</shortName>
    </alternativeName>
    <alternativeName>
        <fullName evidence="4">Glucosamine-6-phosphate isomerase</fullName>
    </alternativeName>
</protein>
<feature type="domain" description="Glucosamine/galactosamine-6-phosphate isomerase" evidence="5">
    <location>
        <begin position="15"/>
        <end position="225"/>
    </location>
</feature>
<dbReference type="UniPathway" id="UPA00629">
    <property type="reaction ID" value="UER00684"/>
</dbReference>
<reference evidence="6" key="1">
    <citation type="submission" date="2021-04" db="EMBL/GenBank/DDBJ databases">
        <title>Draft genome sequence of Xylanibacillus composti strain K13.</title>
        <authorList>
            <person name="Uke A."/>
            <person name="Chhe C."/>
            <person name="Baramee S."/>
            <person name="Kosugi A."/>
        </authorList>
    </citation>
    <scope>NUCLEOTIDE SEQUENCE</scope>
    <source>
        <strain evidence="6">K13</strain>
    </source>
</reference>
<dbReference type="CDD" id="cd01399">
    <property type="entry name" value="GlcN6P_deaminase"/>
    <property type="match status" value="1"/>
</dbReference>
<dbReference type="FunFam" id="3.40.50.1360:FF:000003">
    <property type="entry name" value="Glucosamine-6-phosphate deaminase"/>
    <property type="match status" value="1"/>
</dbReference>
<dbReference type="GO" id="GO:0006043">
    <property type="term" value="P:glucosamine catabolic process"/>
    <property type="evidence" value="ECO:0007669"/>
    <property type="project" value="TreeGrafter"/>
</dbReference>
<dbReference type="GO" id="GO:0005737">
    <property type="term" value="C:cytoplasm"/>
    <property type="evidence" value="ECO:0007669"/>
    <property type="project" value="TreeGrafter"/>
</dbReference>
<dbReference type="GO" id="GO:0019262">
    <property type="term" value="P:N-acetylneuraminate catabolic process"/>
    <property type="evidence" value="ECO:0007669"/>
    <property type="project" value="UniProtKB-UniRule"/>
</dbReference>
<comment type="caution">
    <text evidence="6">The sequence shown here is derived from an EMBL/GenBank/DDBJ whole genome shotgun (WGS) entry which is preliminary data.</text>
</comment>
<dbReference type="PROSITE" id="PS01161">
    <property type="entry name" value="GLC_GALNAC_ISOMERASE"/>
    <property type="match status" value="1"/>
</dbReference>
<dbReference type="Gene3D" id="3.40.50.1360">
    <property type="match status" value="1"/>
</dbReference>
<dbReference type="GO" id="GO:0006046">
    <property type="term" value="P:N-acetylglucosamine catabolic process"/>
    <property type="evidence" value="ECO:0007669"/>
    <property type="project" value="UniProtKB-UniRule"/>
</dbReference>
<comment type="similarity">
    <text evidence="4">Belongs to the glucosamine/galactosamine-6-phosphate isomerase family. NagB subfamily.</text>
</comment>
<comment type="caution">
    <text evidence="4">Lacks conserved residue(s) required for the propagation of feature annotation.</text>
</comment>
<evidence type="ECO:0000256" key="2">
    <source>
        <dbReference type="ARBA" id="ARBA00022801"/>
    </source>
</evidence>
<evidence type="ECO:0000256" key="1">
    <source>
        <dbReference type="ARBA" id="ARBA00000644"/>
    </source>
</evidence>